<evidence type="ECO:0000313" key="1">
    <source>
        <dbReference type="EMBL" id="KAJ2906915.1"/>
    </source>
</evidence>
<protein>
    <submittedName>
        <fullName evidence="1">Uncharacterized protein</fullName>
    </submittedName>
</protein>
<reference evidence="1" key="1">
    <citation type="submission" date="2022-07" db="EMBL/GenBank/DDBJ databases">
        <title>Draft genome sequence of Zalerion maritima ATCC 34329, a (micro)plastics degrading marine fungus.</title>
        <authorList>
            <person name="Paco A."/>
            <person name="Goncalves M.F.M."/>
            <person name="Rocha-Santos T.A.P."/>
            <person name="Alves A."/>
        </authorList>
    </citation>
    <scope>NUCLEOTIDE SEQUENCE</scope>
    <source>
        <strain evidence="1">ATCC 34329</strain>
    </source>
</reference>
<accession>A0AAD5RZS0</accession>
<keyword evidence="2" id="KW-1185">Reference proteome</keyword>
<gene>
    <name evidence="1" type="ORF">MKZ38_009778</name>
</gene>
<name>A0AAD5RZS0_9PEZI</name>
<proteinExistence type="predicted"/>
<evidence type="ECO:0000313" key="2">
    <source>
        <dbReference type="Proteomes" id="UP001201980"/>
    </source>
</evidence>
<dbReference type="EMBL" id="JAKWBI020000007">
    <property type="protein sequence ID" value="KAJ2906915.1"/>
    <property type="molecule type" value="Genomic_DNA"/>
</dbReference>
<dbReference type="AlphaFoldDB" id="A0AAD5RZS0"/>
<comment type="caution">
    <text evidence="1">The sequence shown here is derived from an EMBL/GenBank/DDBJ whole genome shotgun (WGS) entry which is preliminary data.</text>
</comment>
<sequence length="237" mass="25523">MDPGVSLRLRIDVDIQSNGRAAGFNLHQGRRIDVLVFQGDESQDIGKLALLQHCQKLGEECAVLLDVQDEGGVRTVGVRVGELVRGKALFDEAPSSRDDVGEIRVSGSMPRNGAVSKLDQDLGRREVKMVVEKNDSQLLVHAMLDEDAADDRLQGLDGSGWLRMALRCDRPAGPEAGCRSAWGYTRAKQQPFCGISDLGVGVEGGDPAPAAAIWSLAGMNRPGITPSPTPDTRRTQR</sequence>
<organism evidence="1 2">
    <name type="scientific">Zalerion maritima</name>
    <dbReference type="NCBI Taxonomy" id="339359"/>
    <lineage>
        <taxon>Eukaryota</taxon>
        <taxon>Fungi</taxon>
        <taxon>Dikarya</taxon>
        <taxon>Ascomycota</taxon>
        <taxon>Pezizomycotina</taxon>
        <taxon>Sordariomycetes</taxon>
        <taxon>Lulworthiomycetidae</taxon>
        <taxon>Lulworthiales</taxon>
        <taxon>Lulworthiaceae</taxon>
        <taxon>Zalerion</taxon>
    </lineage>
</organism>
<dbReference type="Proteomes" id="UP001201980">
    <property type="component" value="Unassembled WGS sequence"/>
</dbReference>